<feature type="chain" id="PRO_5015926546" evidence="2">
    <location>
        <begin position="27"/>
        <end position="903"/>
    </location>
</feature>
<evidence type="ECO:0000256" key="2">
    <source>
        <dbReference type="SAM" id="SignalP"/>
    </source>
</evidence>
<gene>
    <name evidence="3" type="ORF">NCTC11166_01950</name>
</gene>
<reference evidence="3 4" key="1">
    <citation type="submission" date="2018-06" db="EMBL/GenBank/DDBJ databases">
        <authorList>
            <consortium name="Pathogen Informatics"/>
            <person name="Doyle S."/>
        </authorList>
    </citation>
    <scope>NUCLEOTIDE SEQUENCE [LARGE SCALE GENOMIC DNA]</scope>
    <source>
        <strain evidence="3 4">NCTC11166</strain>
    </source>
</reference>
<dbReference type="EMBL" id="UAQP01000014">
    <property type="protein sequence ID" value="SPU54567.1"/>
    <property type="molecule type" value="Genomic_DNA"/>
</dbReference>
<protein>
    <submittedName>
        <fullName evidence="3">Fimbrial Usher protein</fullName>
    </submittedName>
</protein>
<dbReference type="Gene3D" id="2.60.40.3110">
    <property type="match status" value="1"/>
</dbReference>
<dbReference type="GO" id="GO:0009279">
    <property type="term" value="C:cell outer membrane"/>
    <property type="evidence" value="ECO:0007669"/>
    <property type="project" value="TreeGrafter"/>
</dbReference>
<name>A0A2X1BCX4_BREVE</name>
<organism evidence="3 4">
    <name type="scientific">Brevundimonas vesicularis</name>
    <name type="common">Pseudomonas vesicularis</name>
    <dbReference type="NCBI Taxonomy" id="41276"/>
    <lineage>
        <taxon>Bacteria</taxon>
        <taxon>Pseudomonadati</taxon>
        <taxon>Pseudomonadota</taxon>
        <taxon>Alphaproteobacteria</taxon>
        <taxon>Caulobacterales</taxon>
        <taxon>Caulobacteraceae</taxon>
        <taxon>Brevundimonas</taxon>
    </lineage>
</organism>
<dbReference type="AlphaFoldDB" id="A0A2X1BCX4"/>
<dbReference type="PROSITE" id="PS51257">
    <property type="entry name" value="PROKAR_LIPOPROTEIN"/>
    <property type="match status" value="1"/>
</dbReference>
<evidence type="ECO:0000313" key="3">
    <source>
        <dbReference type="EMBL" id="SPU54567.1"/>
    </source>
</evidence>
<keyword evidence="2" id="KW-0732">Signal</keyword>
<dbReference type="PANTHER" id="PTHR30451">
    <property type="entry name" value="OUTER MEMBRANE USHER PROTEIN"/>
    <property type="match status" value="1"/>
</dbReference>
<dbReference type="Proteomes" id="UP000251186">
    <property type="component" value="Unassembled WGS sequence"/>
</dbReference>
<accession>A0A2X1BCX4</accession>
<sequence length="903" mass="97849">MRALGGASVFALAWGLACVPESSALAAIRAASAAYEQAAEDATAALNRASLAAGEAAASGVQAMQAPAQPAQPAPAPTVAGAAPEAPAPIEQTPLTAAAPAAPRERRDINPYDRDIPMTVPLNFNSRVLGELPVVLTRDDRFIVDTAGFKTLIDPLLTPEAQTELATRLQGVTSFAPEEINDTGIQLDYDPEQLAVLVLRIDPTKRTVESLFRGGKPETPGLPPEPFSAYLNSNVSIQRRESTGDVSKPSVFLNGAIRYKRLVFEADVQGREDLFTGEYNVERRYARFVFDQPEDYRRWYFGDLEPEIRGRQGFSQLGGVGVSRQRQRFDSFRNNVLAGGRQLVLQEPSTIRVLRNGVFVREFRLDPGQYDLTNLPLETGSNDIQLEIQNDSGRAETVAYSAYLDAIELEPGDYEYGAYFGAINNGIFGSPDYSEGELAFTGFWRKAFENRPAVGIGFQASQDAQTLSGQSQLILRNGARVRLDAAASNGDPGVGYAFALGYDHVVDLGETFDSWTVVADFTSEDFSSIGNPTGQNPTSWVFSGGYSHQFSQDWLANVSASYRMSRSDLIDDSYSINATSTYRFAPEWSAQVGLEYSDFGASFGGFQSGGFGATFALIWQPRYDRRVEGRYNSARNSGSVRAQQSSENRVGSFGYSLASTYDDGPATVSGQVDYVGNRFDASLSHTAFGRDFSNITQEQITNLRFGSSISTTGGKVAVGRNIYDSFAIVYPHKSIDDHPVIVGDSFEGGRYTGRSGLLGGAVANNLTAYVNQSVRYDVLNAPLGYNIGDGIARVRPTYKSGYAIQVGSAKFVSALGRLVGNQNRPVSLISGRVTPLDDANAQPELFFTNSVGRFAVQNLEPGKRYRVELFSTPALGFEFTVPADNEGLLDLETIAVPLDVPEA</sequence>
<dbReference type="InterPro" id="IPR000015">
    <property type="entry name" value="Fimb_usher"/>
</dbReference>
<feature type="signal peptide" evidence="2">
    <location>
        <begin position="1"/>
        <end position="26"/>
    </location>
</feature>
<evidence type="ECO:0000313" key="4">
    <source>
        <dbReference type="Proteomes" id="UP000251186"/>
    </source>
</evidence>
<feature type="region of interest" description="Disordered" evidence="1">
    <location>
        <begin position="65"/>
        <end position="84"/>
    </location>
</feature>
<dbReference type="PANTHER" id="PTHR30451:SF5">
    <property type="entry name" value="SLR0019 PROTEIN"/>
    <property type="match status" value="1"/>
</dbReference>
<feature type="compositionally biased region" description="Basic and acidic residues" evidence="1">
    <location>
        <begin position="103"/>
        <end position="113"/>
    </location>
</feature>
<feature type="region of interest" description="Disordered" evidence="1">
    <location>
        <begin position="94"/>
        <end position="113"/>
    </location>
</feature>
<dbReference type="GO" id="GO:0015473">
    <property type="term" value="F:fimbrial usher porin activity"/>
    <property type="evidence" value="ECO:0007669"/>
    <property type="project" value="InterPro"/>
</dbReference>
<proteinExistence type="predicted"/>
<evidence type="ECO:0000256" key="1">
    <source>
        <dbReference type="SAM" id="MobiDB-lite"/>
    </source>
</evidence>
<dbReference type="GO" id="GO:0009297">
    <property type="term" value="P:pilus assembly"/>
    <property type="evidence" value="ECO:0007669"/>
    <property type="project" value="InterPro"/>
</dbReference>